<organism evidence="5">
    <name type="scientific">Thelazia callipaeda</name>
    <name type="common">Oriental eyeworm</name>
    <name type="synonym">Parasitic nematode</name>
    <dbReference type="NCBI Taxonomy" id="103827"/>
    <lineage>
        <taxon>Eukaryota</taxon>
        <taxon>Metazoa</taxon>
        <taxon>Ecdysozoa</taxon>
        <taxon>Nematoda</taxon>
        <taxon>Chromadorea</taxon>
        <taxon>Rhabditida</taxon>
        <taxon>Spirurina</taxon>
        <taxon>Spiruromorpha</taxon>
        <taxon>Thelazioidea</taxon>
        <taxon>Thelaziidae</taxon>
        <taxon>Thelazia</taxon>
    </lineage>
</organism>
<dbReference type="GO" id="GO:0046856">
    <property type="term" value="P:phosphatidylinositol dephosphorylation"/>
    <property type="evidence" value="ECO:0007669"/>
    <property type="project" value="TreeGrafter"/>
</dbReference>
<dbReference type="InterPro" id="IPR030564">
    <property type="entry name" value="Myotubularin"/>
</dbReference>
<dbReference type="InterPro" id="IPR029021">
    <property type="entry name" value="Prot-tyrosine_phosphatase-like"/>
</dbReference>
<evidence type="ECO:0000259" key="2">
    <source>
        <dbReference type="PROSITE" id="PS51339"/>
    </source>
</evidence>
<dbReference type="Pfam" id="PF21098">
    <property type="entry name" value="PH-GRAM_MTMR6-like"/>
    <property type="match status" value="1"/>
</dbReference>
<evidence type="ECO:0000313" key="3">
    <source>
        <dbReference type="EMBL" id="VDN04858.1"/>
    </source>
</evidence>
<dbReference type="PANTHER" id="PTHR10807">
    <property type="entry name" value="MYOTUBULARIN-RELATED"/>
    <property type="match status" value="1"/>
</dbReference>
<evidence type="ECO:0000313" key="4">
    <source>
        <dbReference type="Proteomes" id="UP000276776"/>
    </source>
</evidence>
<keyword evidence="4" id="KW-1185">Reference proteome</keyword>
<sequence length="316" mass="36018">MKKKGADFMLVMEFSDVIERSRVNNVFLRKGPRQPQLGSLALIGHHMIFSPAPTSVDSTDGKKHNDELWLLHRAVDRVTVEQISKDGASRAGRLILKCKNFMICIFDMEDLDDCTAVARSIEKLSSLSKLYYKVIKRNIQRNYPFYYRCPFTVLDDGWTAFETEQEYAKLTLRCKDGWRISSVNKGFQVCSSYPEMVIVPKGIGDDYLRISATFRDGGRFPVLSFYHKETKSCLIRCGQPLIGPVNRRCKEDETILKSLLSSTSKGVIVDTRTRALAQSAKSRGVHHDSNYKLNFLFFVDVLLLYNSNVSSLIMIL</sequence>
<dbReference type="SUPFAM" id="SSF50729">
    <property type="entry name" value="PH domain-like"/>
    <property type="match status" value="1"/>
</dbReference>
<dbReference type="GO" id="GO:0005737">
    <property type="term" value="C:cytoplasm"/>
    <property type="evidence" value="ECO:0007669"/>
    <property type="project" value="TreeGrafter"/>
</dbReference>
<accession>A0A0N5D3B3</accession>
<dbReference type="STRING" id="103827.A0A0N5D3B3"/>
<proteinExistence type="inferred from homology"/>
<dbReference type="WBParaSite" id="TCLT_0000741701-mRNA-1">
    <property type="protein sequence ID" value="TCLT_0000741701-mRNA-1"/>
    <property type="gene ID" value="TCLT_0000741701"/>
</dbReference>
<dbReference type="SUPFAM" id="SSF52799">
    <property type="entry name" value="(Phosphotyrosine protein) phosphatases II"/>
    <property type="match status" value="1"/>
</dbReference>
<dbReference type="EMBL" id="UYYF01004504">
    <property type="protein sequence ID" value="VDN04858.1"/>
    <property type="molecule type" value="Genomic_DNA"/>
</dbReference>
<evidence type="ECO:0000256" key="1">
    <source>
        <dbReference type="ARBA" id="ARBA00007471"/>
    </source>
</evidence>
<dbReference type="InterPro" id="IPR010569">
    <property type="entry name" value="Myotubularin-like_Pase_dom"/>
</dbReference>
<gene>
    <name evidence="3" type="ORF">TCLT_LOCUS7406</name>
</gene>
<dbReference type="Proteomes" id="UP000276776">
    <property type="component" value="Unassembled WGS sequence"/>
</dbReference>
<reference evidence="5" key="1">
    <citation type="submission" date="2017-02" db="UniProtKB">
        <authorList>
            <consortium name="WormBaseParasite"/>
        </authorList>
    </citation>
    <scope>IDENTIFICATION</scope>
</reference>
<dbReference type="AlphaFoldDB" id="A0A0N5D3B3"/>
<dbReference type="InterPro" id="IPR048994">
    <property type="entry name" value="PH-GRAM_MTMR6-9"/>
</dbReference>
<name>A0A0N5D3B3_THECL</name>
<dbReference type="OrthoDB" id="271628at2759"/>
<feature type="domain" description="Myotubularin phosphatase" evidence="2">
    <location>
        <begin position="157"/>
        <end position="316"/>
    </location>
</feature>
<evidence type="ECO:0000313" key="5">
    <source>
        <dbReference type="WBParaSite" id="TCLT_0000741701-mRNA-1"/>
    </source>
</evidence>
<dbReference type="Gene3D" id="2.30.29.30">
    <property type="entry name" value="Pleckstrin-homology domain (PH domain)/Phosphotyrosine-binding domain (PTB)"/>
    <property type="match status" value="1"/>
</dbReference>
<reference evidence="3 4" key="2">
    <citation type="submission" date="2018-11" db="EMBL/GenBank/DDBJ databases">
        <authorList>
            <consortium name="Pathogen Informatics"/>
        </authorList>
    </citation>
    <scope>NUCLEOTIDE SEQUENCE [LARGE SCALE GENOMIC DNA]</scope>
</reference>
<dbReference type="OMA" id="ANDIWIL"/>
<dbReference type="InterPro" id="IPR011993">
    <property type="entry name" value="PH-like_dom_sf"/>
</dbReference>
<dbReference type="GO" id="GO:0019903">
    <property type="term" value="F:protein phosphatase binding"/>
    <property type="evidence" value="ECO:0007669"/>
    <property type="project" value="TreeGrafter"/>
</dbReference>
<dbReference type="PROSITE" id="PS51339">
    <property type="entry name" value="PPASE_MYOTUBULARIN"/>
    <property type="match status" value="1"/>
</dbReference>
<dbReference type="GO" id="GO:0010507">
    <property type="term" value="P:negative regulation of autophagy"/>
    <property type="evidence" value="ECO:0007669"/>
    <property type="project" value="TreeGrafter"/>
</dbReference>
<comment type="similarity">
    <text evidence="1">Belongs to the protein-tyrosine phosphatase family. Non-receptor class myotubularin subfamily.</text>
</comment>
<protein>
    <submittedName>
        <fullName evidence="5">Myotubularin phosphatase domain-containing protein</fullName>
    </submittedName>
</protein>
<dbReference type="PANTHER" id="PTHR10807:SF73">
    <property type="entry name" value="LD06050P"/>
    <property type="match status" value="1"/>
</dbReference>
<dbReference type="Pfam" id="PF06602">
    <property type="entry name" value="Myotub-related"/>
    <property type="match status" value="1"/>
</dbReference>